<evidence type="ECO:0000313" key="9">
    <source>
        <dbReference type="EMBL" id="ETW95908.1"/>
    </source>
</evidence>
<dbReference type="InterPro" id="IPR036852">
    <property type="entry name" value="Peptidase_S8/S53_dom_sf"/>
</dbReference>
<dbReference type="InterPro" id="IPR000209">
    <property type="entry name" value="Peptidase_S8/S53_dom"/>
</dbReference>
<dbReference type="PROSITE" id="PS00138">
    <property type="entry name" value="SUBTILASE_SER"/>
    <property type="match status" value="1"/>
</dbReference>
<dbReference type="PANTHER" id="PTHR43806:SF11">
    <property type="entry name" value="CEREVISIN-RELATED"/>
    <property type="match status" value="1"/>
</dbReference>
<keyword evidence="2" id="KW-0645">Protease</keyword>
<dbReference type="HOGENOM" id="CLU_423175_0_0_7"/>
<keyword evidence="4" id="KW-0720">Serine protease</keyword>
<gene>
    <name evidence="9" type="ORF">ETSY1_28710</name>
</gene>
<protein>
    <submittedName>
        <fullName evidence="9">Uncharacterized protein</fullName>
    </submittedName>
</protein>
<dbReference type="PRINTS" id="PR00723">
    <property type="entry name" value="SUBTILISIN"/>
</dbReference>
<dbReference type="AlphaFoldDB" id="W4LCV3"/>
<sequence length="647" mass="68869">MRLENKTLPGLGLLMGLVIGLMAGWMTLGWAQPLAERELIGGAAGRPAHMPGELLVKFRPHVSHEQLATLNTTQNAIILRHYQTLDIYRIEVQGDVLQMAGAYHSSPMVEWAQPNRILYPSLEPNDPLYQNFEGTLTDLQKWYFGVENLNAEEAWDIITGRSDVVVAIINTGIGLNHPDLADNIWVNPAEIPGNDIDDDNNGFVDDINGYDFCSGPFDLQQLCSGMDNDPSPEPGDGIDNDGNDFADDNVSHGTLVAGAVGAIGNNDVFGAGAAHQVQLMALKVFVDDGGARTDTILAAIDYAVENGADVINMSLGGPPGEDCPTSDRAFESAINTAFEQNIVVVAAAGNDNAQGPSSPASCTHAIAVAASGTGITAFSGPGFPGEIDERARFTNFGRRPGQSFGVDVAAPGVRLAGPSVCSQADVNSLVDGCEAPGDPIAEVASGTSFSSPLVAGLAALVISRARDLDQEISAERVRMIIQDTTQDLPDDPDDTPDAGADWDGQGRVDFLNAVRGVEGIDPPDEDGVGCNIEMSQDAYVNGDEVTAMEVRITNTGPELVPIQVKIWQASPDMPAMPPEVPIDFSGLPSDLPPEYDQDFGPHTFFQVTEDTPRGRYEINCRLIDRVTGETLVTDINPFRIGNSFGDN</sequence>
<dbReference type="InterPro" id="IPR023828">
    <property type="entry name" value="Peptidase_S8_Ser-AS"/>
</dbReference>
<evidence type="ECO:0000259" key="7">
    <source>
        <dbReference type="Pfam" id="PF00082"/>
    </source>
</evidence>
<evidence type="ECO:0000256" key="3">
    <source>
        <dbReference type="ARBA" id="ARBA00022801"/>
    </source>
</evidence>
<evidence type="ECO:0000256" key="2">
    <source>
        <dbReference type="ARBA" id="ARBA00022670"/>
    </source>
</evidence>
<evidence type="ECO:0000313" key="10">
    <source>
        <dbReference type="Proteomes" id="UP000019141"/>
    </source>
</evidence>
<dbReference type="GO" id="GO:0006508">
    <property type="term" value="P:proteolysis"/>
    <property type="evidence" value="ECO:0007669"/>
    <property type="project" value="UniProtKB-KW"/>
</dbReference>
<comment type="caution">
    <text evidence="5">Lacks conserved residue(s) required for the propagation of feature annotation.</text>
</comment>
<evidence type="ECO:0000256" key="5">
    <source>
        <dbReference type="PROSITE-ProRule" id="PRU01240"/>
    </source>
</evidence>
<evidence type="ECO:0000256" key="4">
    <source>
        <dbReference type="ARBA" id="ARBA00022825"/>
    </source>
</evidence>
<keyword evidence="3" id="KW-0378">Hydrolase</keyword>
<dbReference type="PANTHER" id="PTHR43806">
    <property type="entry name" value="PEPTIDASE S8"/>
    <property type="match status" value="1"/>
</dbReference>
<reference evidence="9 10" key="1">
    <citation type="journal article" date="2014" name="Nature">
        <title>An environmental bacterial taxon with a large and distinct metabolic repertoire.</title>
        <authorList>
            <person name="Wilson M.C."/>
            <person name="Mori T."/>
            <person name="Ruckert C."/>
            <person name="Uria A.R."/>
            <person name="Helf M.J."/>
            <person name="Takada K."/>
            <person name="Gernert C."/>
            <person name="Steffens U.A."/>
            <person name="Heycke N."/>
            <person name="Schmitt S."/>
            <person name="Rinke C."/>
            <person name="Helfrich E.J."/>
            <person name="Brachmann A.O."/>
            <person name="Gurgui C."/>
            <person name="Wakimoto T."/>
            <person name="Kracht M."/>
            <person name="Crusemann M."/>
            <person name="Hentschel U."/>
            <person name="Abe I."/>
            <person name="Matsunaga S."/>
            <person name="Kalinowski J."/>
            <person name="Takeyama H."/>
            <person name="Piel J."/>
        </authorList>
    </citation>
    <scope>NUCLEOTIDE SEQUENCE [LARGE SCALE GENOMIC DNA]</scope>
    <source>
        <strain evidence="10">TSY1</strain>
    </source>
</reference>
<name>W4LCV3_ENTF1</name>
<dbReference type="Proteomes" id="UP000019141">
    <property type="component" value="Unassembled WGS sequence"/>
</dbReference>
<dbReference type="PROSITE" id="PS51892">
    <property type="entry name" value="SUBTILASE"/>
    <property type="match status" value="1"/>
</dbReference>
<organism evidence="9 10">
    <name type="scientific">Entotheonella factor</name>
    <dbReference type="NCBI Taxonomy" id="1429438"/>
    <lineage>
        <taxon>Bacteria</taxon>
        <taxon>Pseudomonadati</taxon>
        <taxon>Nitrospinota/Tectimicrobiota group</taxon>
        <taxon>Candidatus Tectimicrobiota</taxon>
        <taxon>Candidatus Entotheonellia</taxon>
        <taxon>Candidatus Entotheonellales</taxon>
        <taxon>Candidatus Entotheonellaceae</taxon>
        <taxon>Candidatus Entotheonella</taxon>
    </lineage>
</organism>
<dbReference type="PATRIC" id="fig|1429438.4.peg.5469"/>
<proteinExistence type="inferred from homology"/>
<keyword evidence="10" id="KW-1185">Reference proteome</keyword>
<evidence type="ECO:0000256" key="6">
    <source>
        <dbReference type="SAM" id="MobiDB-lite"/>
    </source>
</evidence>
<dbReference type="EMBL" id="AZHW01000858">
    <property type="protein sequence ID" value="ETW95908.1"/>
    <property type="molecule type" value="Genomic_DNA"/>
</dbReference>
<dbReference type="InterPro" id="IPR022398">
    <property type="entry name" value="Peptidase_S8_His-AS"/>
</dbReference>
<dbReference type="Pfam" id="PF00082">
    <property type="entry name" value="Peptidase_S8"/>
    <property type="match status" value="1"/>
</dbReference>
<dbReference type="InterPro" id="IPR050131">
    <property type="entry name" value="Peptidase_S8_subtilisin-like"/>
</dbReference>
<dbReference type="InterPro" id="IPR015500">
    <property type="entry name" value="Peptidase_S8_subtilisin-rel"/>
</dbReference>
<feature type="domain" description="Peptidase S8/S53" evidence="7">
    <location>
        <begin position="162"/>
        <end position="489"/>
    </location>
</feature>
<feature type="region of interest" description="Disordered" evidence="6">
    <location>
        <begin position="484"/>
        <end position="504"/>
    </location>
</feature>
<evidence type="ECO:0000259" key="8">
    <source>
        <dbReference type="Pfam" id="PF22148"/>
    </source>
</evidence>
<feature type="domain" description="Fervidolysin-like N-terminal prodomain" evidence="8">
    <location>
        <begin position="45"/>
        <end position="115"/>
    </location>
</feature>
<dbReference type="PROSITE" id="PS00137">
    <property type="entry name" value="SUBTILASE_HIS"/>
    <property type="match status" value="1"/>
</dbReference>
<dbReference type="Pfam" id="PF22148">
    <property type="entry name" value="Fervidolysin_NPro-like"/>
    <property type="match status" value="1"/>
</dbReference>
<dbReference type="Gene3D" id="3.40.50.200">
    <property type="entry name" value="Peptidase S8/S53 domain"/>
    <property type="match status" value="1"/>
</dbReference>
<dbReference type="SUPFAM" id="SSF52743">
    <property type="entry name" value="Subtilisin-like"/>
    <property type="match status" value="1"/>
</dbReference>
<dbReference type="GO" id="GO:0004252">
    <property type="term" value="F:serine-type endopeptidase activity"/>
    <property type="evidence" value="ECO:0007669"/>
    <property type="project" value="InterPro"/>
</dbReference>
<comment type="caution">
    <text evidence="9">The sequence shown here is derived from an EMBL/GenBank/DDBJ whole genome shotgun (WGS) entry which is preliminary data.</text>
</comment>
<comment type="similarity">
    <text evidence="1 5">Belongs to the peptidase S8 family.</text>
</comment>
<accession>W4LCV3</accession>
<evidence type="ECO:0000256" key="1">
    <source>
        <dbReference type="ARBA" id="ARBA00011073"/>
    </source>
</evidence>
<dbReference type="InterPro" id="IPR054399">
    <property type="entry name" value="Fervidolysin-like_N_prodom"/>
</dbReference>